<sequence length="69" mass="7412">MTVLEVGAFTDFRCRTDYFQMLLGVYGLTECRESAHRDGGRFAGGGRFGVGGGREVGQHINVSGPDVSN</sequence>
<protein>
    <submittedName>
        <fullName evidence="1">Uncharacterized protein</fullName>
    </submittedName>
</protein>
<name>A0A0D9UZ02_9ORYZ</name>
<evidence type="ECO:0000313" key="2">
    <source>
        <dbReference type="Proteomes" id="UP000032180"/>
    </source>
</evidence>
<accession>A0A0D9UZ02</accession>
<dbReference type="AlphaFoldDB" id="A0A0D9UZ02"/>
<dbReference type="EnsemblPlants" id="LPERR01G08730.1">
    <property type="protein sequence ID" value="LPERR01G08730.1"/>
    <property type="gene ID" value="LPERR01G08730"/>
</dbReference>
<reference evidence="2" key="2">
    <citation type="submission" date="2013-12" db="EMBL/GenBank/DDBJ databases">
        <authorList>
            <person name="Yu Y."/>
            <person name="Lee S."/>
            <person name="de Baynast K."/>
            <person name="Wissotski M."/>
            <person name="Liu L."/>
            <person name="Talag J."/>
            <person name="Goicoechea J."/>
            <person name="Angelova A."/>
            <person name="Jetty R."/>
            <person name="Kudrna D."/>
            <person name="Golser W."/>
            <person name="Rivera L."/>
            <person name="Zhang J."/>
            <person name="Wing R."/>
        </authorList>
    </citation>
    <scope>NUCLEOTIDE SEQUENCE</scope>
</reference>
<keyword evidence="2" id="KW-1185">Reference proteome</keyword>
<proteinExistence type="predicted"/>
<dbReference type="Proteomes" id="UP000032180">
    <property type="component" value="Chromosome 1"/>
</dbReference>
<reference evidence="1 2" key="1">
    <citation type="submission" date="2012-08" db="EMBL/GenBank/DDBJ databases">
        <title>Oryza genome evolution.</title>
        <authorList>
            <person name="Wing R.A."/>
        </authorList>
    </citation>
    <scope>NUCLEOTIDE SEQUENCE</scope>
</reference>
<dbReference type="Gramene" id="LPERR01G08730.1">
    <property type="protein sequence ID" value="LPERR01G08730.1"/>
    <property type="gene ID" value="LPERR01G08730"/>
</dbReference>
<reference evidence="1" key="3">
    <citation type="submission" date="2015-04" db="UniProtKB">
        <authorList>
            <consortium name="EnsemblPlants"/>
        </authorList>
    </citation>
    <scope>IDENTIFICATION</scope>
</reference>
<dbReference type="HOGENOM" id="CLU_2779474_0_0_1"/>
<organism evidence="1 2">
    <name type="scientific">Leersia perrieri</name>
    <dbReference type="NCBI Taxonomy" id="77586"/>
    <lineage>
        <taxon>Eukaryota</taxon>
        <taxon>Viridiplantae</taxon>
        <taxon>Streptophyta</taxon>
        <taxon>Embryophyta</taxon>
        <taxon>Tracheophyta</taxon>
        <taxon>Spermatophyta</taxon>
        <taxon>Magnoliopsida</taxon>
        <taxon>Liliopsida</taxon>
        <taxon>Poales</taxon>
        <taxon>Poaceae</taxon>
        <taxon>BOP clade</taxon>
        <taxon>Oryzoideae</taxon>
        <taxon>Oryzeae</taxon>
        <taxon>Oryzinae</taxon>
        <taxon>Leersia</taxon>
    </lineage>
</organism>
<evidence type="ECO:0000313" key="1">
    <source>
        <dbReference type="EnsemblPlants" id="LPERR01G08730.1"/>
    </source>
</evidence>